<dbReference type="PROSITE" id="PS00012">
    <property type="entry name" value="PHOSPHOPANTETHEINE"/>
    <property type="match status" value="1"/>
</dbReference>
<evidence type="ECO:0000256" key="6">
    <source>
        <dbReference type="ARBA" id="ARBA00023002"/>
    </source>
</evidence>
<feature type="active site" description="Proton acceptor; for dehydratase activity" evidence="9">
    <location>
        <position position="958"/>
    </location>
</feature>
<dbReference type="Gene3D" id="3.40.50.150">
    <property type="entry name" value="Vaccinia Virus protein VP39"/>
    <property type="match status" value="1"/>
</dbReference>
<comment type="caution">
    <text evidence="13">The sequence shown here is derived from an EMBL/GenBank/DDBJ whole genome shotgun (WGS) entry which is preliminary data.</text>
</comment>
<dbReference type="SUPFAM" id="SSF47336">
    <property type="entry name" value="ACP-like"/>
    <property type="match status" value="1"/>
</dbReference>
<feature type="region of interest" description="N-terminal hotdog fold" evidence="9">
    <location>
        <begin position="926"/>
        <end position="1058"/>
    </location>
</feature>
<evidence type="ECO:0000256" key="9">
    <source>
        <dbReference type="PROSITE-ProRule" id="PRU01363"/>
    </source>
</evidence>
<dbReference type="InterPro" id="IPR016035">
    <property type="entry name" value="Acyl_Trfase/lysoPLipase"/>
</dbReference>
<dbReference type="Pfam" id="PF00698">
    <property type="entry name" value="Acyl_transf_1"/>
    <property type="match status" value="1"/>
</dbReference>
<reference evidence="13 14" key="1">
    <citation type="submission" date="2017-06" db="EMBL/GenBank/DDBJ databases">
        <title>Ant-infecting Ophiocordyceps genomes reveal a high diversity of potential behavioral manipulation genes and a possible major role for enterotoxins.</title>
        <authorList>
            <person name="De Bekker C."/>
            <person name="Evans H.C."/>
            <person name="Brachmann A."/>
            <person name="Hughes D.P."/>
        </authorList>
    </citation>
    <scope>NUCLEOTIDE SEQUENCE [LARGE SCALE GENOMIC DNA]</scope>
    <source>
        <strain evidence="13 14">Map64</strain>
    </source>
</reference>
<dbReference type="Gene3D" id="3.90.180.10">
    <property type="entry name" value="Medium-chain alcohol dehydrogenases, catalytic domain"/>
    <property type="match status" value="1"/>
</dbReference>
<dbReference type="SMART" id="SM00827">
    <property type="entry name" value="PKS_AT"/>
    <property type="match status" value="1"/>
</dbReference>
<evidence type="ECO:0000256" key="1">
    <source>
        <dbReference type="ARBA" id="ARBA00022450"/>
    </source>
</evidence>
<dbReference type="InterPro" id="IPR014043">
    <property type="entry name" value="Acyl_transferase_dom"/>
</dbReference>
<keyword evidence="14" id="KW-1185">Reference proteome</keyword>
<dbReference type="InterPro" id="IPR014030">
    <property type="entry name" value="Ketoacyl_synth_N"/>
</dbReference>
<evidence type="ECO:0000259" key="10">
    <source>
        <dbReference type="PROSITE" id="PS50075"/>
    </source>
</evidence>
<dbReference type="InterPro" id="IPR042104">
    <property type="entry name" value="PKS_dehydratase_sf"/>
</dbReference>
<dbReference type="Pfam" id="PF21089">
    <property type="entry name" value="PKS_DH_N"/>
    <property type="match status" value="1"/>
</dbReference>
<dbReference type="InterPro" id="IPR056501">
    <property type="entry name" value="NAD-bd_HRPKS_sdrA"/>
</dbReference>
<sequence length="2333" mass="249688">MKEDIAVVGIGLRFPGEATSPSELWKVLAQGQSQWSEFPADRLNIDGYFHPGGDRQGSISFRGAHFLKGDVAAFDSPFFSIAAEDAKAIDPQQRMLLEVSYEALENAGIRKEDVDGSDTSVYVGSFVKDYEQICLRDPDWQPQYAATGNGIAIMANRISHFFNLHGPSMTLDTGCSGSLVAVHLAAQSLQSGESSLAIAAGSGMILTPNTIMPMTALNFLSPDGRCFTFDSRANGYGRGEGIGVVVMKRLSDALRDNDSIRAVIRATAVNQDGRTPGITLPSKEAQVANIRAVYAAAKLEFGETGYVECHGTGTQAGDWRELKAISETLGSVRSVDQPIVVGSIKPNIGHLEGAAGVAGLIKGVLVLEHGQIPPNINYKEPNPSIDFEGWRVKVPQSLMEWPQEGTRRVSVNCFGFGGTNAHVIMDEAAGYLLAKKVSGHDGSVESKVNGSKEVESKEVATAPQLLCYSAHEKSGVVRVMEAHVGHLRGLDDCSDEYLRDYAYTLNCRRSRLEWKSFVVASSVDEVARRVADMGPEAIVRSSGSNRARIGFVFCGQGAQWAQMGKDLFGYGVFSRSVIEASAYMSGELEAPFSLVRELSRPEGQSLMDEAHIAQAATTVVQMALVDLLASVGIGPRAVVGHSSGEIAAAYAAGALSRKQAWETAYYRGLAASRVSGLQGAMLVVGLGVEEARELAEAWAGQVQVACINSPRSTTLSGQGQAIGEVEQALRTRGVFCRMLNVGVAYHSQHMKGVEEEYRGALLGNSPRAASAVMVSSVTGQVIDGRQLHAGYWARNMVSPVDYVAAVEAMMRLAPEERPSLLIELSPRAALRSPTRDTIEAMDGVVMPDYLSILAPKTPGPASLLRLLGRLWTLGLDVRLDGLLDSEACRPPKCLTDLPAYGWNHDKTYWHESHLSLANRFRRFGRQDLIGAPTADSTALDRRWRGFLRVAENPWMQDHEVQKTMVYPAAGMVAMVLEAARQMAADLPADLPAIEGYQVADLAILRALIVPKTSHGLEVALNVKTHSSTAGRFAIYSKSLGRDWEHNASGRLVLRAASRGQTASFAALDAEHQRLDRLCRQDISPRQLYEVLDTLGISYGPLFQNMTALRRAAAGACVGSVRIPDTRAKMPAQFEYEHVVHPATLDAMLQTLFAIDASPMVPTFIKSIYVSANASQPGPDVFSGFAKATPTGIGHATASIAMARLGARVVVDGLHLARLDTASFLPNHRNLCSHIVWKHDAAQVTAATFAQQMELMAHKWPALTVLQLGGGAAATAAALKALCPDAALTPRLARYTLLDVGAEPAATALDLVKHSPLEPFFQVKQTLAELSAQYHVIIYFVDAQPKVAVAELHKHLLPQGILLAQDASLSRQQQEPLDKVLTLDHQPASEPLALMTAQHKPPAAGASQTPIVVLVPPRAERQVAVFVGDLERAARKTHATLSLATLSSAKVRQDPSLLQGKVVLSLLDVVAPKRCLFHWTQDDFDLFGLVHRAAKTLVWLTQGAHMTPVKPEAAPMVALARTLMSEDPLKTIVCLDLAPASRLSRCAAAVWAVVEASLAARDDSAPRETEFAELDGKLLVPRLTTLAPLNRLMLDDWAVTQQRFGSNTSTLHLSIAKPGVADALCYFAEAPMADLGPDEIQVAFERALLCHLDADTVAGRTTTSSLGIDVVGSVVRVGGGVSCLKPGDRVAALAVGGTVANLVRTDARLASTRCPDTMRSTYLAAVYALVHMGRAAPRRRVLIQAAASAYGHAALDVAQALDADVYASVFGPQVAQQRAALLACGLEPHRIMDADADSLVDALRAATNGHGVDLVYNPTQSHVQAGIDCLRSCGTAFQFAARTPAPAPPPALPPCATLVNFDLPELLRHDVPFVARLLADTDRLMLDKHLPSSTLDPLNTPDFALDSLNRALRHLDHSPYLGYACLTATHPDVEVPVLNKKLTKPLHQALDPAATYLLAGGLGGLGRSISELLISHGVKHLAYVSRSGASSTKAAAFIAALVQRGINARAYSVDLCNHKLLTDTIRGPMAAEMPAIKGVFQCAAVIKDAVFDNMTFADWNTAVQPKTLGTHNLVQALPADNDAFFVFLASSAAVIGSRGQANYAAGNCFLDALAHKLRLEGRRAVSIDLGPVLGAGMLAEDENILTILRASGFYAIRHQDFIKVVSHAITMEAAPGIDMPPQVALGVGTGGLMRQNNPADPYWSRTALYQYLNLVDMPAPDLSVSDSVAGSATMDLKTMLACCTDKASAADIIQAGLVNMLAKAMTMLPEELDPNKPPNAYGVDSLVAVGVRNFVINTFAVQVSVFEVLSDTTIAELSSSIADKGGYGSHAESV</sequence>
<proteinExistence type="predicted"/>
<dbReference type="SMART" id="SM00825">
    <property type="entry name" value="PKS_KS"/>
    <property type="match status" value="1"/>
</dbReference>
<dbReference type="InterPro" id="IPR050091">
    <property type="entry name" value="PKS_NRPS_Biosynth_Enz"/>
</dbReference>
<dbReference type="EMBL" id="NJET01000020">
    <property type="protein sequence ID" value="PHH65203.1"/>
    <property type="molecule type" value="Genomic_DNA"/>
</dbReference>
<dbReference type="SUPFAM" id="SSF55048">
    <property type="entry name" value="Probable ACP-binding domain of malonyl-CoA ACP transacylase"/>
    <property type="match status" value="1"/>
</dbReference>
<dbReference type="InterPro" id="IPR020807">
    <property type="entry name" value="PKS_DH"/>
</dbReference>
<dbReference type="Pfam" id="PF23114">
    <property type="entry name" value="NAD-bd_HRPKS_sdrA"/>
    <property type="match status" value="1"/>
</dbReference>
<protein>
    <submittedName>
        <fullName evidence="13">Uncharacterized protein</fullName>
    </submittedName>
</protein>
<dbReference type="Pfam" id="PF08240">
    <property type="entry name" value="ADH_N"/>
    <property type="match status" value="1"/>
</dbReference>
<evidence type="ECO:0000256" key="2">
    <source>
        <dbReference type="ARBA" id="ARBA00022553"/>
    </source>
</evidence>
<dbReference type="InterPro" id="IPR014031">
    <property type="entry name" value="Ketoacyl_synth_C"/>
</dbReference>
<dbReference type="InterPro" id="IPR049900">
    <property type="entry name" value="PKS_mFAS_DH"/>
</dbReference>
<dbReference type="OrthoDB" id="329835at2759"/>
<feature type="active site" description="Proton donor; for dehydratase activity" evidence="9">
    <location>
        <position position="1145"/>
    </location>
</feature>
<organism evidence="13 14">
    <name type="scientific">Ophiocordyceps australis</name>
    <dbReference type="NCBI Taxonomy" id="1399860"/>
    <lineage>
        <taxon>Eukaryota</taxon>
        <taxon>Fungi</taxon>
        <taxon>Dikarya</taxon>
        <taxon>Ascomycota</taxon>
        <taxon>Pezizomycotina</taxon>
        <taxon>Sordariomycetes</taxon>
        <taxon>Hypocreomycetidae</taxon>
        <taxon>Hypocreales</taxon>
        <taxon>Ophiocordycipitaceae</taxon>
        <taxon>Ophiocordyceps</taxon>
    </lineage>
</organism>
<dbReference type="PROSITE" id="PS50075">
    <property type="entry name" value="CARRIER"/>
    <property type="match status" value="1"/>
</dbReference>
<dbReference type="Pfam" id="PF02801">
    <property type="entry name" value="Ketoacyl-synt_C"/>
    <property type="match status" value="1"/>
</dbReference>
<dbReference type="GO" id="GO:0030639">
    <property type="term" value="P:polyketide biosynthetic process"/>
    <property type="evidence" value="ECO:0007669"/>
    <property type="project" value="UniProtKB-ARBA"/>
</dbReference>
<dbReference type="SMART" id="SM00822">
    <property type="entry name" value="PKS_KR"/>
    <property type="match status" value="1"/>
</dbReference>
<evidence type="ECO:0000256" key="3">
    <source>
        <dbReference type="ARBA" id="ARBA00022603"/>
    </source>
</evidence>
<dbReference type="SUPFAM" id="SSF53335">
    <property type="entry name" value="S-adenosyl-L-methionine-dependent methyltransferases"/>
    <property type="match status" value="1"/>
</dbReference>
<dbReference type="InterPro" id="IPR006162">
    <property type="entry name" value="Ppantetheine_attach_site"/>
</dbReference>
<dbReference type="PROSITE" id="PS52004">
    <property type="entry name" value="KS3_2"/>
    <property type="match status" value="1"/>
</dbReference>
<dbReference type="InterPro" id="IPR032821">
    <property type="entry name" value="PKS_assoc"/>
</dbReference>
<dbReference type="Pfam" id="PF08659">
    <property type="entry name" value="KR"/>
    <property type="match status" value="1"/>
</dbReference>
<dbReference type="InterPro" id="IPR013968">
    <property type="entry name" value="PKS_KR"/>
</dbReference>
<feature type="domain" description="Carrier" evidence="10">
    <location>
        <begin position="2250"/>
        <end position="2324"/>
    </location>
</feature>
<dbReference type="Proteomes" id="UP000226192">
    <property type="component" value="Unassembled WGS sequence"/>
</dbReference>
<keyword evidence="6" id="KW-0560">Oxidoreductase</keyword>
<dbReference type="GO" id="GO:0008168">
    <property type="term" value="F:methyltransferase activity"/>
    <property type="evidence" value="ECO:0007669"/>
    <property type="project" value="UniProtKB-KW"/>
</dbReference>
<evidence type="ECO:0000259" key="12">
    <source>
        <dbReference type="PROSITE" id="PS52019"/>
    </source>
</evidence>
<dbReference type="InterPro" id="IPR011032">
    <property type="entry name" value="GroES-like_sf"/>
</dbReference>
<dbReference type="Gene3D" id="1.10.1200.10">
    <property type="entry name" value="ACP-like"/>
    <property type="match status" value="1"/>
</dbReference>
<dbReference type="SUPFAM" id="SSF51735">
    <property type="entry name" value="NAD(P)-binding Rossmann-fold domains"/>
    <property type="match status" value="2"/>
</dbReference>
<keyword evidence="3" id="KW-0489">Methyltransferase</keyword>
<evidence type="ECO:0000313" key="13">
    <source>
        <dbReference type="EMBL" id="PHH65203.1"/>
    </source>
</evidence>
<dbReference type="Gene3D" id="3.40.47.10">
    <property type="match status" value="1"/>
</dbReference>
<keyword evidence="2" id="KW-0597">Phosphoprotein</keyword>
<dbReference type="STRING" id="1399860.A0A2C5YC59"/>
<dbReference type="GO" id="GO:0004312">
    <property type="term" value="F:fatty acid synthase activity"/>
    <property type="evidence" value="ECO:0007669"/>
    <property type="project" value="TreeGrafter"/>
</dbReference>
<feature type="domain" description="PKS/mFAS DH" evidence="12">
    <location>
        <begin position="926"/>
        <end position="1224"/>
    </location>
</feature>
<dbReference type="FunFam" id="3.40.47.10:FF:000019">
    <property type="entry name" value="Polyketide synthase type I"/>
    <property type="match status" value="1"/>
</dbReference>
<dbReference type="InterPro" id="IPR020841">
    <property type="entry name" value="PKS_Beta-ketoAc_synthase_dom"/>
</dbReference>
<dbReference type="GO" id="GO:0032259">
    <property type="term" value="P:methylation"/>
    <property type="evidence" value="ECO:0007669"/>
    <property type="project" value="UniProtKB-KW"/>
</dbReference>
<keyword evidence="8" id="KW-0012">Acyltransferase</keyword>
<dbReference type="InterPro" id="IPR016039">
    <property type="entry name" value="Thiolase-like"/>
</dbReference>
<dbReference type="InterPro" id="IPR036291">
    <property type="entry name" value="NAD(P)-bd_dom_sf"/>
</dbReference>
<dbReference type="InterPro" id="IPR009081">
    <property type="entry name" value="PP-bd_ACP"/>
</dbReference>
<dbReference type="InterPro" id="IPR049552">
    <property type="entry name" value="PKS_DH_N"/>
</dbReference>
<keyword evidence="5" id="KW-0521">NADP</keyword>
<dbReference type="InterPro" id="IPR049551">
    <property type="entry name" value="PKS_DH_C"/>
</dbReference>
<dbReference type="InterPro" id="IPR013154">
    <property type="entry name" value="ADH-like_N"/>
</dbReference>
<dbReference type="SUPFAM" id="SSF50129">
    <property type="entry name" value="GroES-like"/>
    <property type="match status" value="1"/>
</dbReference>
<dbReference type="Gene3D" id="3.10.129.110">
    <property type="entry name" value="Polyketide synthase dehydratase"/>
    <property type="match status" value="1"/>
</dbReference>
<evidence type="ECO:0000259" key="11">
    <source>
        <dbReference type="PROSITE" id="PS52004"/>
    </source>
</evidence>
<keyword evidence="7" id="KW-0511">Multifunctional enzyme</keyword>
<dbReference type="InterPro" id="IPR036736">
    <property type="entry name" value="ACP-like_sf"/>
</dbReference>
<keyword evidence="1" id="KW-0596">Phosphopantetheine</keyword>
<feature type="domain" description="Ketosynthase family 3 (KS3)" evidence="11">
    <location>
        <begin position="2"/>
        <end position="427"/>
    </location>
</feature>
<dbReference type="CDD" id="cd00833">
    <property type="entry name" value="PKS"/>
    <property type="match status" value="1"/>
</dbReference>
<evidence type="ECO:0000256" key="7">
    <source>
        <dbReference type="ARBA" id="ARBA00023268"/>
    </source>
</evidence>
<accession>A0A2C5YC59</accession>
<dbReference type="Pfam" id="PF14765">
    <property type="entry name" value="PS-DH"/>
    <property type="match status" value="1"/>
</dbReference>
<evidence type="ECO:0000256" key="5">
    <source>
        <dbReference type="ARBA" id="ARBA00022857"/>
    </source>
</evidence>
<evidence type="ECO:0000256" key="4">
    <source>
        <dbReference type="ARBA" id="ARBA00022679"/>
    </source>
</evidence>
<gene>
    <name evidence="13" type="ORF">CDD81_3062</name>
</gene>
<name>A0A2C5YC59_9HYPO</name>
<dbReference type="Gene3D" id="3.30.70.3290">
    <property type="match status" value="1"/>
</dbReference>
<keyword evidence="4" id="KW-0808">Transferase</keyword>
<dbReference type="SMART" id="SM00823">
    <property type="entry name" value="PKS_PP"/>
    <property type="match status" value="1"/>
</dbReference>
<dbReference type="Gene3D" id="3.40.50.720">
    <property type="entry name" value="NAD(P)-binding Rossmann-like Domain"/>
    <property type="match status" value="2"/>
</dbReference>
<evidence type="ECO:0000313" key="14">
    <source>
        <dbReference type="Proteomes" id="UP000226192"/>
    </source>
</evidence>
<dbReference type="SMART" id="SM00829">
    <property type="entry name" value="PKS_ER"/>
    <property type="match status" value="1"/>
</dbReference>
<dbReference type="InterPro" id="IPR001227">
    <property type="entry name" value="Ac_transferase_dom_sf"/>
</dbReference>
<dbReference type="SUPFAM" id="SSF53901">
    <property type="entry name" value="Thiolase-like"/>
    <property type="match status" value="1"/>
</dbReference>
<dbReference type="PROSITE" id="PS52019">
    <property type="entry name" value="PKS_MFAS_DH"/>
    <property type="match status" value="1"/>
</dbReference>
<dbReference type="Pfam" id="PF00109">
    <property type="entry name" value="ketoacyl-synt"/>
    <property type="match status" value="1"/>
</dbReference>
<dbReference type="SMART" id="SM00826">
    <property type="entry name" value="PKS_DH"/>
    <property type="match status" value="1"/>
</dbReference>
<dbReference type="GO" id="GO:0031177">
    <property type="term" value="F:phosphopantetheine binding"/>
    <property type="evidence" value="ECO:0007669"/>
    <property type="project" value="InterPro"/>
</dbReference>
<evidence type="ECO:0000256" key="8">
    <source>
        <dbReference type="ARBA" id="ARBA00023315"/>
    </source>
</evidence>
<dbReference type="SUPFAM" id="SSF52151">
    <property type="entry name" value="FabD/lysophospholipase-like"/>
    <property type="match status" value="1"/>
</dbReference>
<dbReference type="InterPro" id="IPR016036">
    <property type="entry name" value="Malonyl_transacylase_ACP-bd"/>
</dbReference>
<dbReference type="InterPro" id="IPR020806">
    <property type="entry name" value="PKS_PP-bd"/>
</dbReference>
<feature type="region of interest" description="C-terminal hotdog fold" evidence="9">
    <location>
        <begin position="1079"/>
        <end position="1224"/>
    </location>
</feature>
<dbReference type="PANTHER" id="PTHR43775">
    <property type="entry name" value="FATTY ACID SYNTHASE"/>
    <property type="match status" value="1"/>
</dbReference>
<dbReference type="InterPro" id="IPR029063">
    <property type="entry name" value="SAM-dependent_MTases_sf"/>
</dbReference>
<dbReference type="InterPro" id="IPR020843">
    <property type="entry name" value="ER"/>
</dbReference>
<dbReference type="InterPro" id="IPR057326">
    <property type="entry name" value="KR_dom"/>
</dbReference>
<dbReference type="GO" id="GO:0006633">
    <property type="term" value="P:fatty acid biosynthetic process"/>
    <property type="evidence" value="ECO:0007669"/>
    <property type="project" value="TreeGrafter"/>
</dbReference>
<dbReference type="PANTHER" id="PTHR43775:SF29">
    <property type="entry name" value="ASPERFURANONE POLYKETIDE SYNTHASE AFOG-RELATED"/>
    <property type="match status" value="1"/>
</dbReference>
<dbReference type="GO" id="GO:0016491">
    <property type="term" value="F:oxidoreductase activity"/>
    <property type="evidence" value="ECO:0007669"/>
    <property type="project" value="UniProtKB-KW"/>
</dbReference>
<dbReference type="Gene3D" id="3.40.366.10">
    <property type="entry name" value="Malonyl-Coenzyme A Acyl Carrier Protein, domain 2"/>
    <property type="match status" value="1"/>
</dbReference>
<dbReference type="Pfam" id="PF16197">
    <property type="entry name" value="KAsynt_C_assoc"/>
    <property type="match status" value="1"/>
</dbReference>